<dbReference type="PRINTS" id="PR00038">
    <property type="entry name" value="HTHLUXR"/>
</dbReference>
<keyword evidence="4" id="KW-1133">Transmembrane helix</keyword>
<evidence type="ECO:0000313" key="10">
    <source>
        <dbReference type="Proteomes" id="UP000253857"/>
    </source>
</evidence>
<keyword evidence="3" id="KW-0804">Transcription</keyword>
<dbReference type="Gene3D" id="1.10.10.10">
    <property type="entry name" value="Winged helix-like DNA-binding domain superfamily/Winged helix DNA-binding domain"/>
    <property type="match status" value="1"/>
</dbReference>
<dbReference type="Pfam" id="PF00196">
    <property type="entry name" value="GerE"/>
    <property type="match status" value="1"/>
</dbReference>
<evidence type="ECO:0000313" key="7">
    <source>
        <dbReference type="EMBL" id="RDB80487.1"/>
    </source>
</evidence>
<keyword evidence="2 6" id="KW-0238">DNA-binding</keyword>
<evidence type="ECO:0000313" key="6">
    <source>
        <dbReference type="EMBL" id="RDB76141.1"/>
    </source>
</evidence>
<dbReference type="EMBL" id="PPUQ01000043">
    <property type="protein sequence ID" value="RDC32939.1"/>
    <property type="molecule type" value="Genomic_DNA"/>
</dbReference>
<evidence type="ECO:0000313" key="9">
    <source>
        <dbReference type="Proteomes" id="UP000253752"/>
    </source>
</evidence>
<dbReference type="AlphaFoldDB" id="A0A369NMB9"/>
<proteinExistence type="predicted"/>
<feature type="domain" description="HTH luxR-type" evidence="5">
    <location>
        <begin position="428"/>
        <end position="493"/>
    </location>
</feature>
<dbReference type="PROSITE" id="PS50043">
    <property type="entry name" value="HTH_LUXR_2"/>
    <property type="match status" value="1"/>
</dbReference>
<dbReference type="Proteomes" id="UP000253857">
    <property type="component" value="Unassembled WGS sequence"/>
</dbReference>
<keyword evidence="1" id="KW-0805">Transcription regulation</keyword>
<feature type="transmembrane region" description="Helical" evidence="4">
    <location>
        <begin position="12"/>
        <end position="31"/>
    </location>
</feature>
<evidence type="ECO:0000256" key="1">
    <source>
        <dbReference type="ARBA" id="ARBA00023015"/>
    </source>
</evidence>
<feature type="transmembrane region" description="Helical" evidence="4">
    <location>
        <begin position="106"/>
        <end position="130"/>
    </location>
</feature>
<evidence type="ECO:0000256" key="3">
    <source>
        <dbReference type="ARBA" id="ARBA00023163"/>
    </source>
</evidence>
<dbReference type="PANTHER" id="PTHR44688">
    <property type="entry name" value="DNA-BINDING TRANSCRIPTIONAL ACTIVATOR DEVR_DOSR"/>
    <property type="match status" value="1"/>
</dbReference>
<dbReference type="SMART" id="SM00421">
    <property type="entry name" value="HTH_LUXR"/>
    <property type="match status" value="1"/>
</dbReference>
<feature type="transmembrane region" description="Helical" evidence="4">
    <location>
        <begin position="352"/>
        <end position="372"/>
    </location>
</feature>
<keyword evidence="4" id="KW-0472">Membrane</keyword>
<dbReference type="EMBL" id="PPTY01000061">
    <property type="protein sequence ID" value="RDB80487.1"/>
    <property type="molecule type" value="Genomic_DNA"/>
</dbReference>
<comment type="caution">
    <text evidence="6">The sequence shown here is derived from an EMBL/GenBank/DDBJ whole genome shotgun (WGS) entry which is preliminary data.</text>
</comment>
<evidence type="ECO:0000259" key="5">
    <source>
        <dbReference type="PROSITE" id="PS50043"/>
    </source>
</evidence>
<dbReference type="EMBL" id="PPTX01000023">
    <property type="protein sequence ID" value="RDB76141.1"/>
    <property type="molecule type" value="Genomic_DNA"/>
</dbReference>
<name>A0A369NMB9_EGGLN</name>
<evidence type="ECO:0000256" key="2">
    <source>
        <dbReference type="ARBA" id="ARBA00023125"/>
    </source>
</evidence>
<feature type="transmembrane region" description="Helical" evidence="4">
    <location>
        <begin position="82"/>
        <end position="100"/>
    </location>
</feature>
<feature type="transmembrane region" description="Helical" evidence="4">
    <location>
        <begin position="315"/>
        <end position="340"/>
    </location>
</feature>
<keyword evidence="4" id="KW-0812">Transmembrane</keyword>
<feature type="transmembrane region" description="Helical" evidence="4">
    <location>
        <begin position="289"/>
        <end position="309"/>
    </location>
</feature>
<dbReference type="CDD" id="cd06170">
    <property type="entry name" value="LuxR_C_like"/>
    <property type="match status" value="1"/>
</dbReference>
<dbReference type="GO" id="GO:0006355">
    <property type="term" value="P:regulation of DNA-templated transcription"/>
    <property type="evidence" value="ECO:0007669"/>
    <property type="project" value="InterPro"/>
</dbReference>
<feature type="transmembrane region" description="Helical" evidence="4">
    <location>
        <begin position="51"/>
        <end position="70"/>
    </location>
</feature>
<sequence>MEPVNPKRVFPTAAEITVGAALGCNIAWVSMSFKSMSLFASYHHGESLLDTTYLISIIAVTLTLALAGIADRATGRFLKSKLSLYLLPFGVCASTLLMPLAGFEGIAGTAFVSLAGVLSGVFSGLFLIRFGMSFSLLPMRAIVTGAASAHILSTLLFALFLLFSPFEACVFAASMPLIAAVLLEFGMKNIGLAPQEAPCPLDQQTPIEDPLERRDWAHLVTRLGLCALLVGFANEAVRTLYIQMGIASVGGTVYAFTQALVAFGVTAGAIAIALILLNSRSERMAKNCYHAIVVFLVIGALLLPLPLVYPDSSAYLPYAANAAAYQCFSLFMWVIVTGVCNRYASVRIRTFSFARAAWAVGPLLGMLLGRFVLHQHGIQLASAFPIMLVSALVILLVSSAVFTESDLLKAMDIIPLERKRRFQEKCLKVVDRYGLTERETEILIMFAKGRNLPYVQDQLCLSKSTVSTHRQHIYQKLGIHSQQELINLVQEID</sequence>
<dbReference type="InterPro" id="IPR016032">
    <property type="entry name" value="Sig_transdc_resp-reg_C-effctor"/>
</dbReference>
<gene>
    <name evidence="8" type="ORF">C1853_16120</name>
    <name evidence="7" type="ORF">C1871_15480</name>
    <name evidence="6" type="ORF">C1872_12915</name>
</gene>
<dbReference type="RefSeq" id="WP_009607993.1">
    <property type="nucleotide sequence ID" value="NZ_AP031442.1"/>
</dbReference>
<feature type="transmembrane region" description="Helical" evidence="4">
    <location>
        <begin position="170"/>
        <end position="187"/>
    </location>
</feature>
<evidence type="ECO:0000313" key="8">
    <source>
        <dbReference type="EMBL" id="RDC32939.1"/>
    </source>
</evidence>
<dbReference type="Proteomes" id="UP000253752">
    <property type="component" value="Unassembled WGS sequence"/>
</dbReference>
<evidence type="ECO:0000256" key="4">
    <source>
        <dbReference type="SAM" id="Phobius"/>
    </source>
</evidence>
<reference evidence="9 10" key="1">
    <citation type="journal article" date="2018" name="Elife">
        <title>Discovery and characterization of a prevalent human gut bacterial enzyme sufficient for the inactivation of a family of plant toxins.</title>
        <authorList>
            <person name="Koppel N."/>
            <person name="Bisanz J.E."/>
            <person name="Pandelia M.E."/>
            <person name="Turnbaugh P.J."/>
            <person name="Balskus E.P."/>
        </authorList>
    </citation>
    <scope>NUCLEOTIDE SEQUENCE [LARGE SCALE GENOMIC DNA]</scope>
    <source>
        <strain evidence="8 11">16A</strain>
        <strain evidence="7 10">FAA1-1-60AUCSF</strain>
        <strain evidence="6 9">MR1 #12</strain>
    </source>
</reference>
<dbReference type="SUPFAM" id="SSF46894">
    <property type="entry name" value="C-terminal effector domain of the bipartite response regulators"/>
    <property type="match status" value="1"/>
</dbReference>
<dbReference type="GO" id="GO:0003677">
    <property type="term" value="F:DNA binding"/>
    <property type="evidence" value="ECO:0007669"/>
    <property type="project" value="UniProtKB-KW"/>
</dbReference>
<feature type="transmembrane region" description="Helical" evidence="4">
    <location>
        <begin position="253"/>
        <end position="277"/>
    </location>
</feature>
<feature type="transmembrane region" description="Helical" evidence="4">
    <location>
        <begin position="378"/>
        <end position="402"/>
    </location>
</feature>
<dbReference type="InterPro" id="IPR036388">
    <property type="entry name" value="WH-like_DNA-bd_sf"/>
</dbReference>
<accession>A0A369NMB9</accession>
<organism evidence="6 9">
    <name type="scientific">Eggerthella lenta</name>
    <name type="common">Eubacterium lentum</name>
    <dbReference type="NCBI Taxonomy" id="84112"/>
    <lineage>
        <taxon>Bacteria</taxon>
        <taxon>Bacillati</taxon>
        <taxon>Actinomycetota</taxon>
        <taxon>Coriobacteriia</taxon>
        <taxon>Eggerthellales</taxon>
        <taxon>Eggerthellaceae</taxon>
        <taxon>Eggerthella</taxon>
    </lineage>
</organism>
<feature type="transmembrane region" description="Helical" evidence="4">
    <location>
        <begin position="142"/>
        <end position="164"/>
    </location>
</feature>
<evidence type="ECO:0000313" key="11">
    <source>
        <dbReference type="Proteomes" id="UP000253915"/>
    </source>
</evidence>
<protein>
    <submittedName>
        <fullName evidence="6">DNA-binding response regulator</fullName>
    </submittedName>
</protein>
<dbReference type="PANTHER" id="PTHR44688:SF16">
    <property type="entry name" value="DNA-BINDING TRANSCRIPTIONAL ACTIVATOR DEVR_DOSR"/>
    <property type="match status" value="1"/>
</dbReference>
<dbReference type="Proteomes" id="UP000253915">
    <property type="component" value="Unassembled WGS sequence"/>
</dbReference>
<dbReference type="InterPro" id="IPR000792">
    <property type="entry name" value="Tscrpt_reg_LuxR_C"/>
</dbReference>